<comment type="caution">
    <text evidence="7">The sequence shown here is derived from an EMBL/GenBank/DDBJ whole genome shotgun (WGS) entry which is preliminary data.</text>
</comment>
<evidence type="ECO:0000256" key="2">
    <source>
        <dbReference type="ARBA" id="ARBA00009765"/>
    </source>
</evidence>
<keyword evidence="5" id="KW-0472">Membrane</keyword>
<dbReference type="GO" id="GO:0015095">
    <property type="term" value="F:magnesium ion transmembrane transporter activity"/>
    <property type="evidence" value="ECO:0007669"/>
    <property type="project" value="InterPro"/>
</dbReference>
<evidence type="ECO:0000256" key="1">
    <source>
        <dbReference type="ARBA" id="ARBA00004141"/>
    </source>
</evidence>
<dbReference type="SUPFAM" id="SSF144083">
    <property type="entry name" value="Magnesium transport protein CorA, transmembrane region"/>
    <property type="match status" value="1"/>
</dbReference>
<keyword evidence="8" id="KW-1185">Reference proteome</keyword>
<keyword evidence="3" id="KW-0812">Transmembrane</keyword>
<dbReference type="GO" id="GO:0010961">
    <property type="term" value="P:intracellular magnesium ion homeostasis"/>
    <property type="evidence" value="ECO:0007669"/>
    <property type="project" value="TreeGrafter"/>
</dbReference>
<dbReference type="PANTHER" id="PTHR21535:SF51">
    <property type="entry name" value="MANGANESE RESISTANCE PROTEIN MNR2"/>
    <property type="match status" value="1"/>
</dbReference>
<dbReference type="InterPro" id="IPR045861">
    <property type="entry name" value="CorA_cytoplasmic_dom"/>
</dbReference>
<reference evidence="7" key="1">
    <citation type="submission" date="2020-12" db="EMBL/GenBank/DDBJ databases">
        <title>Metabolic potential, ecology and presence of endohyphal bacteria is reflected in genomic diversity of Mucoromycotina.</title>
        <authorList>
            <person name="Muszewska A."/>
            <person name="Okrasinska A."/>
            <person name="Steczkiewicz K."/>
            <person name="Drgas O."/>
            <person name="Orlowska M."/>
            <person name="Perlinska-Lenart U."/>
            <person name="Aleksandrzak-Piekarczyk T."/>
            <person name="Szatraj K."/>
            <person name="Zielenkiewicz U."/>
            <person name="Pilsyk S."/>
            <person name="Malc E."/>
            <person name="Mieczkowski P."/>
            <person name="Kruszewska J.S."/>
            <person name="Biernat P."/>
            <person name="Pawlowska J."/>
        </authorList>
    </citation>
    <scope>NUCLEOTIDE SEQUENCE</scope>
    <source>
        <strain evidence="7">CBS 226.32</strain>
    </source>
</reference>
<dbReference type="Gene3D" id="1.20.58.340">
    <property type="entry name" value="Magnesium transport protein CorA, transmembrane region"/>
    <property type="match status" value="2"/>
</dbReference>
<dbReference type="InterPro" id="IPR044089">
    <property type="entry name" value="Alr1-like"/>
</dbReference>
<dbReference type="Gene3D" id="3.30.460.20">
    <property type="entry name" value="CorA soluble domain-like"/>
    <property type="match status" value="1"/>
</dbReference>
<sequence length="352" mass="40069">MQPRISQNTTYGTIDGEGYRPHPSPLVSSSPSNTLLDFRYVFYASSLTSTIHTKDFVDIIPAIKDHRNSCFWIDIHNPTDIEMKQLQSIFHIHPLTAEDITTEEPREKCEAFNHYYFICFRTFESDALSPNYLQPIGIYILIFKGFVLTFHFGASTPHSANVRKRMMHLKDCLTVTPDWICYGLLDDIIDTFVPLIRAIEFEVDSIDELVLILKESEQSDMLRRIGYCRKKMMSLLRLLVAKSDVIKTLIKRGGTHESTKNINNNNNNNNKRPTVSHDIIIYLGDIQAQISIEMTQTNNEINDVLSKLTALGSVLVPMNLVTGMWGMNVQVPGQFQMFAATATGSSFLFVFI</sequence>
<evidence type="ECO:0000256" key="5">
    <source>
        <dbReference type="ARBA" id="ARBA00023136"/>
    </source>
</evidence>
<organism evidence="7 8">
    <name type="scientific">Mucor plumbeus</name>
    <dbReference type="NCBI Taxonomy" id="97098"/>
    <lineage>
        <taxon>Eukaryota</taxon>
        <taxon>Fungi</taxon>
        <taxon>Fungi incertae sedis</taxon>
        <taxon>Mucoromycota</taxon>
        <taxon>Mucoromycotina</taxon>
        <taxon>Mucoromycetes</taxon>
        <taxon>Mucorales</taxon>
        <taxon>Mucorineae</taxon>
        <taxon>Mucoraceae</taxon>
        <taxon>Mucor</taxon>
    </lineage>
</organism>
<accession>A0A8H7QGQ9</accession>
<keyword evidence="4" id="KW-1133">Transmembrane helix</keyword>
<dbReference type="InterPro" id="IPR002523">
    <property type="entry name" value="MgTranspt_CorA/ZnTranspt_ZntB"/>
</dbReference>
<dbReference type="PANTHER" id="PTHR21535">
    <property type="entry name" value="MAGNESIUM AND COBALT TRANSPORT PROTEIN/MITOCHONDRIAL IMPORT INNER MEMBRANE TRANSLOCASE SUBUNIT TIM8"/>
    <property type="match status" value="1"/>
</dbReference>
<dbReference type="SUPFAM" id="SSF143865">
    <property type="entry name" value="CorA soluble domain-like"/>
    <property type="match status" value="1"/>
</dbReference>
<dbReference type="Proteomes" id="UP000650833">
    <property type="component" value="Unassembled WGS sequence"/>
</dbReference>
<name>A0A8H7QGQ9_9FUNG</name>
<evidence type="ECO:0000256" key="6">
    <source>
        <dbReference type="SAM" id="MobiDB-lite"/>
    </source>
</evidence>
<evidence type="ECO:0000256" key="4">
    <source>
        <dbReference type="ARBA" id="ARBA00022989"/>
    </source>
</evidence>
<protein>
    <submittedName>
        <fullName evidence="7">Uncharacterized protein</fullName>
    </submittedName>
</protein>
<dbReference type="GO" id="GO:0016020">
    <property type="term" value="C:membrane"/>
    <property type="evidence" value="ECO:0007669"/>
    <property type="project" value="UniProtKB-SubCell"/>
</dbReference>
<dbReference type="InterPro" id="IPR045863">
    <property type="entry name" value="CorA_TM1_TM2"/>
</dbReference>
<dbReference type="EMBL" id="JAEPRC010000856">
    <property type="protein sequence ID" value="KAG2191161.1"/>
    <property type="molecule type" value="Genomic_DNA"/>
</dbReference>
<evidence type="ECO:0000313" key="8">
    <source>
        <dbReference type="Proteomes" id="UP000650833"/>
    </source>
</evidence>
<comment type="similarity">
    <text evidence="2">Belongs to the CorA metal ion transporter (MIT) (TC 1.A.35) family.</text>
</comment>
<dbReference type="AlphaFoldDB" id="A0A8H7QGQ9"/>
<dbReference type="CDD" id="cd12829">
    <property type="entry name" value="Alr1p-like"/>
    <property type="match status" value="1"/>
</dbReference>
<feature type="region of interest" description="Disordered" evidence="6">
    <location>
        <begin position="1"/>
        <end position="26"/>
    </location>
</feature>
<feature type="compositionally biased region" description="Polar residues" evidence="6">
    <location>
        <begin position="1"/>
        <end position="12"/>
    </location>
</feature>
<evidence type="ECO:0000256" key="3">
    <source>
        <dbReference type="ARBA" id="ARBA00022692"/>
    </source>
</evidence>
<gene>
    <name evidence="7" type="ORF">INT46_002302</name>
</gene>
<dbReference type="Pfam" id="PF01544">
    <property type="entry name" value="CorA"/>
    <property type="match status" value="1"/>
</dbReference>
<comment type="subcellular location">
    <subcellularLocation>
        <location evidence="1">Membrane</location>
        <topology evidence="1">Multi-pass membrane protein</topology>
    </subcellularLocation>
</comment>
<evidence type="ECO:0000313" key="7">
    <source>
        <dbReference type="EMBL" id="KAG2191161.1"/>
    </source>
</evidence>
<dbReference type="OrthoDB" id="29879at2759"/>
<proteinExistence type="inferred from homology"/>